<dbReference type="InterPro" id="IPR042099">
    <property type="entry name" value="ANL_N_sf"/>
</dbReference>
<dbReference type="AlphaFoldDB" id="A0A3N5CQI0"/>
<dbReference type="Pfam" id="PF00501">
    <property type="entry name" value="AMP-binding"/>
    <property type="match status" value="1"/>
</dbReference>
<name>A0A3N5CQI0_9SPHN</name>
<comment type="caution">
    <text evidence="3">The sequence shown here is derived from an EMBL/GenBank/DDBJ whole genome shotgun (WGS) entry which is preliminary data.</text>
</comment>
<dbReference type="Gene3D" id="3.30.300.30">
    <property type="match status" value="1"/>
</dbReference>
<dbReference type="PANTHER" id="PTHR43767">
    <property type="entry name" value="LONG-CHAIN-FATTY-ACID--COA LIGASE"/>
    <property type="match status" value="1"/>
</dbReference>
<dbReference type="CDD" id="cd05936">
    <property type="entry name" value="FC-FACS_FadD_like"/>
    <property type="match status" value="1"/>
</dbReference>
<dbReference type="RefSeq" id="WP_123878321.1">
    <property type="nucleotide sequence ID" value="NZ_RPFZ01000001.1"/>
</dbReference>
<dbReference type="Proteomes" id="UP000275232">
    <property type="component" value="Unassembled WGS sequence"/>
</dbReference>
<dbReference type="InterPro" id="IPR020845">
    <property type="entry name" value="AMP-binding_CS"/>
</dbReference>
<dbReference type="GO" id="GO:0016878">
    <property type="term" value="F:acid-thiol ligase activity"/>
    <property type="evidence" value="ECO:0007669"/>
    <property type="project" value="UniProtKB-ARBA"/>
</dbReference>
<dbReference type="OrthoDB" id="7415522at2"/>
<evidence type="ECO:0000313" key="3">
    <source>
        <dbReference type="EMBL" id="RPF70646.1"/>
    </source>
</evidence>
<dbReference type="EMBL" id="RPFZ01000001">
    <property type="protein sequence ID" value="RPF70646.1"/>
    <property type="molecule type" value="Genomic_DNA"/>
</dbReference>
<proteinExistence type="predicted"/>
<dbReference type="Gene3D" id="3.40.50.12780">
    <property type="entry name" value="N-terminal domain of ligase-like"/>
    <property type="match status" value="1"/>
</dbReference>
<evidence type="ECO:0000313" key="4">
    <source>
        <dbReference type="Proteomes" id="UP000275232"/>
    </source>
</evidence>
<organism evidence="3 4">
    <name type="scientific">Aurantiacibacter spongiae</name>
    <dbReference type="NCBI Taxonomy" id="2488860"/>
    <lineage>
        <taxon>Bacteria</taxon>
        <taxon>Pseudomonadati</taxon>
        <taxon>Pseudomonadota</taxon>
        <taxon>Alphaproteobacteria</taxon>
        <taxon>Sphingomonadales</taxon>
        <taxon>Erythrobacteraceae</taxon>
        <taxon>Aurantiacibacter</taxon>
    </lineage>
</organism>
<dbReference type="InterPro" id="IPR025110">
    <property type="entry name" value="AMP-bd_C"/>
</dbReference>
<feature type="domain" description="AMP-dependent synthetase/ligase" evidence="1">
    <location>
        <begin position="32"/>
        <end position="421"/>
    </location>
</feature>
<sequence length="568" mass="61995">MTEAAITSHPLDPSRILDADGNIRPRLLTEPFDRAVSLHPDLVAIDFMGREWTYGELGELVDRVATGLQAQGLGKDDRFGLCLPNTPYSVILYYAVLRAGGIVVNLNPLYSPSEVEFLIVDSGAKMVAVPDLEQLHAKVAAAWGKGAMERVVLCPMADVLPFWKSVGMRALKRSEMANRRPGVAYLDYGALAAHDSSPRDMGQVPSDVAVLQYTGGTTGRPKGAMLTHANLAANSAQMLLHIGEERDRQERTLGVLPLFHVFALTCVLNFGIEVCAELVLLPRFEMDEVLKTIARKPPTQMFGVPTIYNALGSLPDDKVPDLSTVRTSISGGAPLPLDVRRQYETRTGSPVSEGYGLTEASPIITSNPLLGRTPVKDNSAGPAFPHTFIEIRDPESGACCLEPGERGEVCARGPQVMKGYWNRPDATEKVFVDGALRTGDIGYLDEDGYLFLVDRMKDIILCSGYNVYPRMIEDAAYENPKVKEAVAIGIPDDYRGEAPKLFVALHEGESLTEEELRAFLKGRLNPIEMPDAYEFRDELPKTLVGKLEKKALVAEERAKAEAAGRAGT</sequence>
<feature type="domain" description="AMP-binding enzyme C-terminal" evidence="2">
    <location>
        <begin position="472"/>
        <end position="546"/>
    </location>
</feature>
<dbReference type="PROSITE" id="PS00455">
    <property type="entry name" value="AMP_BINDING"/>
    <property type="match status" value="1"/>
</dbReference>
<keyword evidence="3" id="KW-0436">Ligase</keyword>
<dbReference type="InterPro" id="IPR045851">
    <property type="entry name" value="AMP-bd_C_sf"/>
</dbReference>
<reference evidence="3 4" key="1">
    <citation type="submission" date="2018-11" db="EMBL/GenBank/DDBJ databases">
        <title>Erythrobacter spongiae sp. nov., isolated from a marine sponge.</title>
        <authorList>
            <person name="Zhuang L."/>
            <person name="Luo L."/>
        </authorList>
    </citation>
    <scope>NUCLEOTIDE SEQUENCE [LARGE SCALE GENOMIC DNA]</scope>
    <source>
        <strain evidence="3 4">HN-E23</strain>
    </source>
</reference>
<dbReference type="InterPro" id="IPR000873">
    <property type="entry name" value="AMP-dep_synth/lig_dom"/>
</dbReference>
<gene>
    <name evidence="3" type="ORF">EG799_02655</name>
</gene>
<evidence type="ECO:0000259" key="1">
    <source>
        <dbReference type="Pfam" id="PF00501"/>
    </source>
</evidence>
<protein>
    <submittedName>
        <fullName evidence="3">Long-chain fatty acid--CoA ligase</fullName>
    </submittedName>
</protein>
<accession>A0A3N5CQI0</accession>
<dbReference type="InterPro" id="IPR050237">
    <property type="entry name" value="ATP-dep_AMP-bd_enzyme"/>
</dbReference>
<evidence type="ECO:0000259" key="2">
    <source>
        <dbReference type="Pfam" id="PF13193"/>
    </source>
</evidence>
<dbReference type="SUPFAM" id="SSF56801">
    <property type="entry name" value="Acetyl-CoA synthetase-like"/>
    <property type="match status" value="1"/>
</dbReference>
<keyword evidence="4" id="KW-1185">Reference proteome</keyword>
<dbReference type="Pfam" id="PF13193">
    <property type="entry name" value="AMP-binding_C"/>
    <property type="match status" value="1"/>
</dbReference>
<dbReference type="PANTHER" id="PTHR43767:SF1">
    <property type="entry name" value="NONRIBOSOMAL PEPTIDE SYNTHASE PES1 (EUROFUNG)-RELATED"/>
    <property type="match status" value="1"/>
</dbReference>